<accession>A0A2G5K0M1</accession>
<dbReference type="InterPro" id="IPR021959">
    <property type="entry name" value="DUF3576"/>
</dbReference>
<sequence>MRHIFKNLITAFICLGFVAGCSTINTAPKEPVVEEERETIWDLFEDKDKSTQVQVNKHIWAASLDVLSFLPIEAADPFTGVIVMGWGTAPGSSQRYRASVFIKDAALDARSLKVSVQTPSGAASAETQRQIEDAILTRARQLRIADAKL</sequence>
<dbReference type="OrthoDB" id="8479681at2"/>
<gene>
    <name evidence="1" type="ORF">BFP76_08660</name>
</gene>
<dbReference type="RefSeq" id="WP_099594370.1">
    <property type="nucleotide sequence ID" value="NZ_MDGM01000014.1"/>
</dbReference>
<evidence type="ECO:0000313" key="1">
    <source>
        <dbReference type="EMBL" id="PIB23088.1"/>
    </source>
</evidence>
<comment type="caution">
    <text evidence="1">The sequence shown here is derived from an EMBL/GenBank/DDBJ whole genome shotgun (WGS) entry which is preliminary data.</text>
</comment>
<dbReference type="PROSITE" id="PS51257">
    <property type="entry name" value="PROKAR_LIPOPROTEIN"/>
    <property type="match status" value="1"/>
</dbReference>
<name>A0A2G5K0M1_9RHOB</name>
<protein>
    <recommendedName>
        <fullName evidence="3">DUF3576 domain-containing protein</fullName>
    </recommendedName>
</protein>
<proteinExistence type="predicted"/>
<dbReference type="AlphaFoldDB" id="A0A2G5K0M1"/>
<organism evidence="1 2">
    <name type="scientific">Paramylibacter kogurei</name>
    <dbReference type="NCBI Taxonomy" id="1889778"/>
    <lineage>
        <taxon>Bacteria</taxon>
        <taxon>Pseudomonadati</taxon>
        <taxon>Pseudomonadota</taxon>
        <taxon>Alphaproteobacteria</taxon>
        <taxon>Rhodobacterales</taxon>
        <taxon>Paracoccaceae</taxon>
        <taxon>Paramylibacter</taxon>
    </lineage>
</organism>
<dbReference type="EMBL" id="MDGM01000014">
    <property type="protein sequence ID" value="PIB23088.1"/>
    <property type="molecule type" value="Genomic_DNA"/>
</dbReference>
<reference evidence="1 2" key="1">
    <citation type="submission" date="2016-08" db="EMBL/GenBank/DDBJ databases">
        <title>Draft genome of Amylibacter sp. strain 4G11.</title>
        <authorList>
            <person name="Wong S.-K."/>
            <person name="Hamasaki K."/>
            <person name="Yoshizawa S."/>
        </authorList>
    </citation>
    <scope>NUCLEOTIDE SEQUENCE [LARGE SCALE GENOMIC DNA]</scope>
    <source>
        <strain evidence="1 2">4G11</strain>
    </source>
</reference>
<dbReference type="Proteomes" id="UP000231516">
    <property type="component" value="Unassembled WGS sequence"/>
</dbReference>
<evidence type="ECO:0008006" key="3">
    <source>
        <dbReference type="Google" id="ProtNLM"/>
    </source>
</evidence>
<evidence type="ECO:0000313" key="2">
    <source>
        <dbReference type="Proteomes" id="UP000231516"/>
    </source>
</evidence>
<keyword evidence="2" id="KW-1185">Reference proteome</keyword>
<dbReference type="Pfam" id="PF12100">
    <property type="entry name" value="DUF3576"/>
    <property type="match status" value="1"/>
</dbReference>